<keyword evidence="7 14" id="KW-0812">Transmembrane</keyword>
<comment type="catalytic activity">
    <reaction evidence="1">
        <text>ATP + protein L-histidine = ADP + protein N-phospho-L-histidine.</text>
        <dbReference type="EC" id="2.7.13.3"/>
    </reaction>
</comment>
<evidence type="ECO:0000313" key="18">
    <source>
        <dbReference type="Proteomes" id="UP000683246"/>
    </source>
</evidence>
<evidence type="ECO:0000256" key="13">
    <source>
        <dbReference type="ARBA" id="ARBA00023136"/>
    </source>
</evidence>
<dbReference type="Gene3D" id="3.30.565.10">
    <property type="entry name" value="Histidine kinase-like ATPase, C-terminal domain"/>
    <property type="match status" value="1"/>
</dbReference>
<evidence type="ECO:0000256" key="6">
    <source>
        <dbReference type="ARBA" id="ARBA00022679"/>
    </source>
</evidence>
<evidence type="ECO:0000256" key="7">
    <source>
        <dbReference type="ARBA" id="ARBA00022692"/>
    </source>
</evidence>
<evidence type="ECO:0000256" key="14">
    <source>
        <dbReference type="SAM" id="Phobius"/>
    </source>
</evidence>
<dbReference type="SMART" id="SM00304">
    <property type="entry name" value="HAMP"/>
    <property type="match status" value="1"/>
</dbReference>
<dbReference type="InterPro" id="IPR005467">
    <property type="entry name" value="His_kinase_dom"/>
</dbReference>
<dbReference type="InterPro" id="IPR036097">
    <property type="entry name" value="HisK_dim/P_sf"/>
</dbReference>
<evidence type="ECO:0000256" key="12">
    <source>
        <dbReference type="ARBA" id="ARBA00023012"/>
    </source>
</evidence>
<dbReference type="SUPFAM" id="SSF47384">
    <property type="entry name" value="Homodimeric domain of signal transducing histidine kinase"/>
    <property type="match status" value="1"/>
</dbReference>
<dbReference type="CDD" id="cd00082">
    <property type="entry name" value="HisKA"/>
    <property type="match status" value="1"/>
</dbReference>
<dbReference type="PROSITE" id="PS50109">
    <property type="entry name" value="HIS_KIN"/>
    <property type="match status" value="1"/>
</dbReference>
<proteinExistence type="predicted"/>
<sequence length="444" mass="51878">MKSRKPRHYRLKVEFLLAILLSFFIAAFGMYGISSLYESFAEKKYEKELDKIDLEVNAIFSEIETYIKANKINHYNQYLLDQELKRYLPYVLDVRIYNKDELEILLLEEYEPWPIYQYQYVVTEDHIYILAVKLDTIGKYYTIVSIMFIIGFITLFVISLSYFISRKQKYLRKIGQGLDILEGGRLDHQVPIKGNDEITDVARHINQMSKALKSRIDKEKLDEQAKNQLIANLSHDLRTPLTSITGYLTLLKDNYDNQGDIHPQYLDICLNKSTALGDLIEQLFEYVMLSNGQMQLHSSPIHISRYISQTCYEWASLLEEKHLNLQFQVQACDKPYLIDVDKFNRVMENLFKNILKYAHPDKEISLITYDDVTSYRIEIANGIQDGIELSEKDIFNRFFTSDRTMESAGIGLAICKEIVAMHGGEIQAHIAERRFTIVIDLFQN</sequence>
<dbReference type="InterPro" id="IPR003594">
    <property type="entry name" value="HATPase_dom"/>
</dbReference>
<name>A0A8J8MKB1_9FIRM</name>
<gene>
    <name evidence="17" type="ORF">HZI73_11135</name>
</gene>
<dbReference type="CDD" id="cd06225">
    <property type="entry name" value="HAMP"/>
    <property type="match status" value="1"/>
</dbReference>
<dbReference type="GO" id="GO:0005524">
    <property type="term" value="F:ATP binding"/>
    <property type="evidence" value="ECO:0007669"/>
    <property type="project" value="UniProtKB-KW"/>
</dbReference>
<evidence type="ECO:0000256" key="4">
    <source>
        <dbReference type="ARBA" id="ARBA00022475"/>
    </source>
</evidence>
<evidence type="ECO:0000256" key="2">
    <source>
        <dbReference type="ARBA" id="ARBA00004651"/>
    </source>
</evidence>
<dbReference type="PANTHER" id="PTHR45528:SF1">
    <property type="entry name" value="SENSOR HISTIDINE KINASE CPXA"/>
    <property type="match status" value="1"/>
</dbReference>
<evidence type="ECO:0000256" key="11">
    <source>
        <dbReference type="ARBA" id="ARBA00022989"/>
    </source>
</evidence>
<feature type="domain" description="Histidine kinase" evidence="15">
    <location>
        <begin position="232"/>
        <end position="444"/>
    </location>
</feature>
<reference evidence="17" key="1">
    <citation type="submission" date="2020-07" db="EMBL/GenBank/DDBJ databases">
        <title>Vallitalea pronyensis genome.</title>
        <authorList>
            <person name="Postec A."/>
        </authorList>
    </citation>
    <scope>NUCLEOTIDE SEQUENCE</scope>
    <source>
        <strain evidence="17">FatNI3</strain>
    </source>
</reference>
<dbReference type="Gene3D" id="6.10.340.10">
    <property type="match status" value="1"/>
</dbReference>
<evidence type="ECO:0000256" key="10">
    <source>
        <dbReference type="ARBA" id="ARBA00022840"/>
    </source>
</evidence>
<dbReference type="Pfam" id="PF02518">
    <property type="entry name" value="HATPase_c"/>
    <property type="match status" value="1"/>
</dbReference>
<dbReference type="PANTHER" id="PTHR45528">
    <property type="entry name" value="SENSOR HISTIDINE KINASE CPXA"/>
    <property type="match status" value="1"/>
</dbReference>
<dbReference type="Pfam" id="PF00672">
    <property type="entry name" value="HAMP"/>
    <property type="match status" value="1"/>
</dbReference>
<dbReference type="EC" id="2.7.13.3" evidence="3"/>
<evidence type="ECO:0000256" key="8">
    <source>
        <dbReference type="ARBA" id="ARBA00022741"/>
    </source>
</evidence>
<dbReference type="PRINTS" id="PR00344">
    <property type="entry name" value="BCTRLSENSOR"/>
</dbReference>
<dbReference type="RefSeq" id="WP_212698304.1">
    <property type="nucleotide sequence ID" value="NZ_CP058649.1"/>
</dbReference>
<keyword evidence="5" id="KW-0597">Phosphoprotein</keyword>
<dbReference type="InterPro" id="IPR036890">
    <property type="entry name" value="HATPase_C_sf"/>
</dbReference>
<dbReference type="InterPro" id="IPR004358">
    <property type="entry name" value="Sig_transdc_His_kin-like_C"/>
</dbReference>
<keyword evidence="12" id="KW-0902">Two-component regulatory system</keyword>
<keyword evidence="11 14" id="KW-1133">Transmembrane helix</keyword>
<keyword evidence="18" id="KW-1185">Reference proteome</keyword>
<accession>A0A8J8MKB1</accession>
<dbReference type="GO" id="GO:0000155">
    <property type="term" value="F:phosphorelay sensor kinase activity"/>
    <property type="evidence" value="ECO:0007669"/>
    <property type="project" value="InterPro"/>
</dbReference>
<keyword evidence="8" id="KW-0547">Nucleotide-binding</keyword>
<evidence type="ECO:0000256" key="1">
    <source>
        <dbReference type="ARBA" id="ARBA00000085"/>
    </source>
</evidence>
<feature type="domain" description="HAMP" evidence="16">
    <location>
        <begin position="165"/>
        <end position="217"/>
    </location>
</feature>
<dbReference type="InterPro" id="IPR050398">
    <property type="entry name" value="HssS/ArlS-like"/>
</dbReference>
<dbReference type="PROSITE" id="PS50885">
    <property type="entry name" value="HAMP"/>
    <property type="match status" value="1"/>
</dbReference>
<dbReference type="AlphaFoldDB" id="A0A8J8MKB1"/>
<organism evidence="17 18">
    <name type="scientific">Vallitalea pronyensis</name>
    <dbReference type="NCBI Taxonomy" id="1348613"/>
    <lineage>
        <taxon>Bacteria</taxon>
        <taxon>Bacillati</taxon>
        <taxon>Bacillota</taxon>
        <taxon>Clostridia</taxon>
        <taxon>Lachnospirales</taxon>
        <taxon>Vallitaleaceae</taxon>
        <taxon>Vallitalea</taxon>
    </lineage>
</organism>
<dbReference type="InterPro" id="IPR003661">
    <property type="entry name" value="HisK_dim/P_dom"/>
</dbReference>
<keyword evidence="9 17" id="KW-0418">Kinase</keyword>
<keyword evidence="13 14" id="KW-0472">Membrane</keyword>
<dbReference type="Gene3D" id="1.10.287.130">
    <property type="match status" value="1"/>
</dbReference>
<evidence type="ECO:0000256" key="3">
    <source>
        <dbReference type="ARBA" id="ARBA00012438"/>
    </source>
</evidence>
<dbReference type="SMART" id="SM00387">
    <property type="entry name" value="HATPase_c"/>
    <property type="match status" value="1"/>
</dbReference>
<feature type="transmembrane region" description="Helical" evidence="14">
    <location>
        <begin position="140"/>
        <end position="164"/>
    </location>
</feature>
<evidence type="ECO:0000259" key="15">
    <source>
        <dbReference type="PROSITE" id="PS50109"/>
    </source>
</evidence>
<feature type="transmembrane region" description="Helical" evidence="14">
    <location>
        <begin position="12"/>
        <end position="33"/>
    </location>
</feature>
<evidence type="ECO:0000256" key="9">
    <source>
        <dbReference type="ARBA" id="ARBA00022777"/>
    </source>
</evidence>
<protein>
    <recommendedName>
        <fullName evidence="3">histidine kinase</fullName>
        <ecNumber evidence="3">2.7.13.3</ecNumber>
    </recommendedName>
</protein>
<dbReference type="SUPFAM" id="SSF55874">
    <property type="entry name" value="ATPase domain of HSP90 chaperone/DNA topoisomerase II/histidine kinase"/>
    <property type="match status" value="1"/>
</dbReference>
<evidence type="ECO:0000313" key="17">
    <source>
        <dbReference type="EMBL" id="QUI22808.1"/>
    </source>
</evidence>
<dbReference type="SMART" id="SM00388">
    <property type="entry name" value="HisKA"/>
    <property type="match status" value="1"/>
</dbReference>
<evidence type="ECO:0000259" key="16">
    <source>
        <dbReference type="PROSITE" id="PS50885"/>
    </source>
</evidence>
<evidence type="ECO:0000256" key="5">
    <source>
        <dbReference type="ARBA" id="ARBA00022553"/>
    </source>
</evidence>
<dbReference type="KEGG" id="vpy:HZI73_11135"/>
<keyword evidence="6" id="KW-0808">Transferase</keyword>
<comment type="subcellular location">
    <subcellularLocation>
        <location evidence="2">Cell membrane</location>
        <topology evidence="2">Multi-pass membrane protein</topology>
    </subcellularLocation>
</comment>
<dbReference type="EMBL" id="CP058649">
    <property type="protein sequence ID" value="QUI22808.1"/>
    <property type="molecule type" value="Genomic_DNA"/>
</dbReference>
<dbReference type="Proteomes" id="UP000683246">
    <property type="component" value="Chromosome"/>
</dbReference>
<dbReference type="InterPro" id="IPR003660">
    <property type="entry name" value="HAMP_dom"/>
</dbReference>
<dbReference type="SUPFAM" id="SSF158472">
    <property type="entry name" value="HAMP domain-like"/>
    <property type="match status" value="1"/>
</dbReference>
<keyword evidence="10" id="KW-0067">ATP-binding</keyword>
<dbReference type="Pfam" id="PF00512">
    <property type="entry name" value="HisKA"/>
    <property type="match status" value="1"/>
</dbReference>
<keyword evidence="4" id="KW-1003">Cell membrane</keyword>
<dbReference type="GO" id="GO:0005886">
    <property type="term" value="C:plasma membrane"/>
    <property type="evidence" value="ECO:0007669"/>
    <property type="project" value="UniProtKB-SubCell"/>
</dbReference>